<dbReference type="InterPro" id="IPR005697">
    <property type="entry name" value="HST_MetA"/>
</dbReference>
<comment type="caution">
    <text evidence="10">The sequence shown here is derived from an EMBL/GenBank/DDBJ whole genome shotgun (WGS) entry which is preliminary data.</text>
</comment>
<proteinExistence type="inferred from homology"/>
<dbReference type="CDD" id="cd03131">
    <property type="entry name" value="GATase1_HTS"/>
    <property type="match status" value="1"/>
</dbReference>
<gene>
    <name evidence="10" type="primary">metA</name>
    <name evidence="8" type="synonym">metAA</name>
    <name evidence="10" type="ORF">IAB89_06175</name>
</gene>
<dbReference type="GO" id="GO:0019281">
    <property type="term" value="P:L-methionine biosynthetic process from homoserine via O-succinyl-L-homoserine and cystathionine"/>
    <property type="evidence" value="ECO:0007669"/>
    <property type="project" value="InterPro"/>
</dbReference>
<feature type="site" description="Important for acyl-CoA specificity" evidence="8">
    <location>
        <position position="111"/>
    </location>
</feature>
<organism evidence="10 11">
    <name type="scientific">Candidatus Caccousia avicola</name>
    <dbReference type="NCBI Taxonomy" id="2840721"/>
    <lineage>
        <taxon>Bacteria</taxon>
        <taxon>Bacillati</taxon>
        <taxon>Bacillota</taxon>
        <taxon>Clostridia</taxon>
        <taxon>Eubacteriales</taxon>
        <taxon>Oscillospiraceae</taxon>
        <taxon>Oscillospiraceae incertae sedis</taxon>
        <taxon>Candidatus Caccousia</taxon>
    </lineage>
</organism>
<keyword evidence="5 8" id="KW-0486">Methionine biosynthesis</keyword>
<evidence type="ECO:0000256" key="2">
    <source>
        <dbReference type="ARBA" id="ARBA00022490"/>
    </source>
</evidence>
<feature type="active site" description="Proton acceptor" evidence="8">
    <location>
        <position position="235"/>
    </location>
</feature>
<dbReference type="PANTHER" id="PTHR20919:SF0">
    <property type="entry name" value="HOMOSERINE O-SUCCINYLTRANSFERASE"/>
    <property type="match status" value="1"/>
</dbReference>
<dbReference type="GO" id="GO:0004414">
    <property type="term" value="F:homoserine O-acetyltransferase activity"/>
    <property type="evidence" value="ECO:0007669"/>
    <property type="project" value="UniProtKB-EC"/>
</dbReference>
<dbReference type="Pfam" id="PF04204">
    <property type="entry name" value="HTS"/>
    <property type="match status" value="1"/>
</dbReference>
<keyword evidence="2 8" id="KW-0963">Cytoplasm</keyword>
<dbReference type="PANTHER" id="PTHR20919">
    <property type="entry name" value="HOMOSERINE O-SUCCINYLTRANSFERASE"/>
    <property type="match status" value="1"/>
</dbReference>
<dbReference type="GO" id="GO:0008899">
    <property type="term" value="F:homoserine O-succinyltransferase activity"/>
    <property type="evidence" value="ECO:0007669"/>
    <property type="project" value="UniProtKB-UniRule"/>
</dbReference>
<accession>A0A9D1AMJ0</accession>
<dbReference type="Proteomes" id="UP000824242">
    <property type="component" value="Unassembled WGS sequence"/>
</dbReference>
<evidence type="ECO:0000256" key="6">
    <source>
        <dbReference type="ARBA" id="ARBA00023315"/>
    </source>
</evidence>
<dbReference type="EMBL" id="DVGZ01000063">
    <property type="protein sequence ID" value="HIR47231.1"/>
    <property type="molecule type" value="Genomic_DNA"/>
</dbReference>
<dbReference type="AlphaFoldDB" id="A0A9D1AMJ0"/>
<evidence type="ECO:0000256" key="8">
    <source>
        <dbReference type="HAMAP-Rule" id="MF_00295"/>
    </source>
</evidence>
<evidence type="ECO:0000256" key="9">
    <source>
        <dbReference type="PIRSR" id="PIRSR000450-1"/>
    </source>
</evidence>
<keyword evidence="6 8" id="KW-0012">Acyltransferase</keyword>
<feature type="active site" description="Acyl-thioester intermediate" evidence="8 9">
    <location>
        <position position="142"/>
    </location>
</feature>
<evidence type="ECO:0000313" key="11">
    <source>
        <dbReference type="Proteomes" id="UP000824242"/>
    </source>
</evidence>
<dbReference type="InterPro" id="IPR033752">
    <property type="entry name" value="MetA_family"/>
</dbReference>
<feature type="active site" evidence="8">
    <location>
        <position position="237"/>
    </location>
</feature>
<dbReference type="FunFam" id="3.40.50.880:FF:000004">
    <property type="entry name" value="Homoserine O-succinyltransferase"/>
    <property type="match status" value="1"/>
</dbReference>
<reference evidence="10" key="2">
    <citation type="journal article" date="2021" name="PeerJ">
        <title>Extensive microbial diversity within the chicken gut microbiome revealed by metagenomics and culture.</title>
        <authorList>
            <person name="Gilroy R."/>
            <person name="Ravi A."/>
            <person name="Getino M."/>
            <person name="Pursley I."/>
            <person name="Horton D.L."/>
            <person name="Alikhan N.F."/>
            <person name="Baker D."/>
            <person name="Gharbi K."/>
            <person name="Hall N."/>
            <person name="Watson M."/>
            <person name="Adriaenssens E.M."/>
            <person name="Foster-Nyarko E."/>
            <person name="Jarju S."/>
            <person name="Secka A."/>
            <person name="Antonio M."/>
            <person name="Oren A."/>
            <person name="Chaudhuri R.R."/>
            <person name="La Ragione R."/>
            <person name="Hildebrand F."/>
            <person name="Pallen M.J."/>
        </authorList>
    </citation>
    <scope>NUCLEOTIDE SEQUENCE</scope>
    <source>
        <strain evidence="10">ChiSxjej1B13-7958</strain>
    </source>
</reference>
<feature type="binding site" evidence="8">
    <location>
        <position position="163"/>
    </location>
    <ligand>
        <name>substrate</name>
    </ligand>
</feature>
<keyword evidence="4 8" id="KW-0808">Transferase</keyword>
<dbReference type="PIRSF" id="PIRSF000450">
    <property type="entry name" value="H_ser_succinyltr"/>
    <property type="match status" value="1"/>
</dbReference>
<reference evidence="10" key="1">
    <citation type="submission" date="2020-10" db="EMBL/GenBank/DDBJ databases">
        <authorList>
            <person name="Gilroy R."/>
        </authorList>
    </citation>
    <scope>NUCLEOTIDE SEQUENCE</scope>
    <source>
        <strain evidence="10">ChiSxjej1B13-7958</strain>
    </source>
</reference>
<comment type="subcellular location">
    <subcellularLocation>
        <location evidence="1 8">Cytoplasm</location>
    </subcellularLocation>
</comment>
<keyword evidence="3 8" id="KW-0028">Amino-acid biosynthesis</keyword>
<name>A0A9D1AMJ0_9FIRM</name>
<comment type="catalytic activity">
    <reaction evidence="7 8">
        <text>L-homoserine + acetyl-CoA = O-acetyl-L-homoserine + CoA</text>
        <dbReference type="Rhea" id="RHEA:13701"/>
        <dbReference type="ChEBI" id="CHEBI:57287"/>
        <dbReference type="ChEBI" id="CHEBI:57288"/>
        <dbReference type="ChEBI" id="CHEBI:57476"/>
        <dbReference type="ChEBI" id="CHEBI:57716"/>
        <dbReference type="EC" id="2.3.1.31"/>
    </reaction>
</comment>
<dbReference type="GO" id="GO:0005737">
    <property type="term" value="C:cytoplasm"/>
    <property type="evidence" value="ECO:0007669"/>
    <property type="project" value="UniProtKB-SubCell"/>
</dbReference>
<feature type="site" description="Important for substrate specificity" evidence="8">
    <location>
        <position position="192"/>
    </location>
</feature>
<evidence type="ECO:0000256" key="4">
    <source>
        <dbReference type="ARBA" id="ARBA00022679"/>
    </source>
</evidence>
<dbReference type="Gene3D" id="3.40.50.880">
    <property type="match status" value="1"/>
</dbReference>
<protein>
    <recommendedName>
        <fullName evidence="8">Homoserine O-acetyltransferase</fullName>
        <shortName evidence="8">HAT</shortName>
        <ecNumber evidence="8">2.3.1.31</ecNumber>
    </recommendedName>
    <alternativeName>
        <fullName evidence="8">Homoserine transacetylase</fullName>
        <shortName evidence="8">HTA</shortName>
    </alternativeName>
</protein>
<dbReference type="SUPFAM" id="SSF52317">
    <property type="entry name" value="Class I glutamine amidotransferase-like"/>
    <property type="match status" value="1"/>
</dbReference>
<evidence type="ECO:0000256" key="3">
    <source>
        <dbReference type="ARBA" id="ARBA00022605"/>
    </source>
</evidence>
<dbReference type="NCBIfam" id="TIGR01001">
    <property type="entry name" value="metA"/>
    <property type="match status" value="1"/>
</dbReference>
<feature type="binding site" evidence="8">
    <location>
        <position position="192"/>
    </location>
    <ligand>
        <name>substrate</name>
    </ligand>
</feature>
<evidence type="ECO:0000256" key="1">
    <source>
        <dbReference type="ARBA" id="ARBA00004496"/>
    </source>
</evidence>
<comment type="caution">
    <text evidence="8">Lacks conserved residue(s) required for the propagation of feature annotation.</text>
</comment>
<evidence type="ECO:0000313" key="10">
    <source>
        <dbReference type="EMBL" id="HIR47231.1"/>
    </source>
</evidence>
<dbReference type="HAMAP" id="MF_00295">
    <property type="entry name" value="MetA_acyltransf"/>
    <property type="match status" value="1"/>
</dbReference>
<dbReference type="EC" id="2.3.1.31" evidence="8"/>
<comment type="pathway">
    <text evidence="8">Amino-acid biosynthesis; L-methionine biosynthesis via de novo pathway; O-acetyl-L-homoserine from L-homoserine: step 1/1.</text>
</comment>
<feature type="binding site" evidence="8">
    <location>
        <position position="249"/>
    </location>
    <ligand>
        <name>substrate</name>
    </ligand>
</feature>
<sequence length="306" mass="35533">MPIRIPAELPAYKVLEAENIFVMTHQRAVAQDIRPLKIVIVNLMPTKIETENQLLRLLGNTPLQVDITLMQMASHVSRHVSPSHLQAFYKTFDELRDERFDGMIITGAPVENMPFEQVDYWEELCTVMDWSVTHVYSTMHICWGAQAGLYHHFGIPKYQLAQKLSGVFRHKLLAPAHPLVRGFDDEFFAPHSRNTEVHREDILPHPELEILSVSNAAGVHLIARKDGRQFFVTGHLEYDRETIANEYFRDVKKGLNPAVPQNYFPNDDVTQRPLFNWRSHGHLLFSNWLNYYVYQETPYDLYGTSF</sequence>
<evidence type="ECO:0000256" key="5">
    <source>
        <dbReference type="ARBA" id="ARBA00023167"/>
    </source>
</evidence>
<comment type="function">
    <text evidence="8">Transfers an acetyl group from acetyl-CoA to L-homoserine, forming acetyl-L-homoserine.</text>
</comment>
<comment type="similarity">
    <text evidence="8">Belongs to the MetA family.</text>
</comment>
<evidence type="ECO:0000256" key="7">
    <source>
        <dbReference type="ARBA" id="ARBA00049043"/>
    </source>
</evidence>
<dbReference type="InterPro" id="IPR029062">
    <property type="entry name" value="Class_I_gatase-like"/>
</dbReference>